<dbReference type="GO" id="GO:0044281">
    <property type="term" value="P:small molecule metabolic process"/>
    <property type="evidence" value="ECO:0007669"/>
    <property type="project" value="UniProtKB-ARBA"/>
</dbReference>
<gene>
    <name evidence="4" type="ORF">ACA29_19775</name>
</gene>
<evidence type="ECO:0000256" key="3">
    <source>
        <dbReference type="ARBA" id="ARBA00022842"/>
    </source>
</evidence>
<evidence type="ECO:0000313" key="4">
    <source>
        <dbReference type="EMBL" id="KRG10887.1"/>
    </source>
</evidence>
<organism evidence="4 5">
    <name type="scientific">Lederbergia galactosidilytica</name>
    <dbReference type="NCBI Taxonomy" id="217031"/>
    <lineage>
        <taxon>Bacteria</taxon>
        <taxon>Bacillati</taxon>
        <taxon>Bacillota</taxon>
        <taxon>Bacilli</taxon>
        <taxon>Bacillales</taxon>
        <taxon>Bacillaceae</taxon>
        <taxon>Lederbergia</taxon>
    </lineage>
</organism>
<proteinExistence type="predicted"/>
<evidence type="ECO:0000256" key="1">
    <source>
        <dbReference type="ARBA" id="ARBA00001946"/>
    </source>
</evidence>
<evidence type="ECO:0000313" key="5">
    <source>
        <dbReference type="Proteomes" id="UP000053881"/>
    </source>
</evidence>
<dbReference type="RefSeq" id="WP_057982319.1">
    <property type="nucleotide sequence ID" value="NZ_JAGGKH010000011.1"/>
</dbReference>
<dbReference type="AlphaFoldDB" id="A0A0Q9Y4Q9"/>
<dbReference type="Pfam" id="PF00702">
    <property type="entry name" value="Hydrolase"/>
    <property type="match status" value="1"/>
</dbReference>
<dbReference type="PRINTS" id="PR00413">
    <property type="entry name" value="HADHALOGNASE"/>
</dbReference>
<dbReference type="PANTHER" id="PTHR46470">
    <property type="entry name" value="N-ACYLNEURAMINATE-9-PHOSPHATASE"/>
    <property type="match status" value="1"/>
</dbReference>
<dbReference type="InterPro" id="IPR051400">
    <property type="entry name" value="HAD-like_hydrolase"/>
</dbReference>
<name>A0A0Q9Y4Q9_9BACI</name>
<dbReference type="Gene3D" id="3.40.50.1000">
    <property type="entry name" value="HAD superfamily/HAD-like"/>
    <property type="match status" value="1"/>
</dbReference>
<keyword evidence="2" id="KW-0378">Hydrolase</keyword>
<protein>
    <submittedName>
        <fullName evidence="4">Uncharacterized protein</fullName>
    </submittedName>
</protein>
<accession>A0A0Q9Y4Q9</accession>
<dbReference type="SFLD" id="SFLDS00003">
    <property type="entry name" value="Haloacid_Dehalogenase"/>
    <property type="match status" value="1"/>
</dbReference>
<dbReference type="SFLD" id="SFLDG01129">
    <property type="entry name" value="C1.5:_HAD__Beta-PGM__Phosphata"/>
    <property type="match status" value="1"/>
</dbReference>
<comment type="caution">
    <text evidence="4">The sequence shown here is derived from an EMBL/GenBank/DDBJ whole genome shotgun (WGS) entry which is preliminary data.</text>
</comment>
<sequence length="223" mass="25662">MVQAIFFDLYETLITEWENNQRKSIYSIEELGIDTKVFKKAWSARREMRMNGTFSDHQTCLKDIMQSLGQPINENVINEIHQRRVEAKLVPFMEINDEIIQTLQLLKDRKIKLGLISNCTAEEVIGWDNSSLAKYFDDVIFSYRVKQAKPNAEIYLTACQRLKVSPEQALFIGDGGSNELYGASKAKLKAYQATWFQPPFISEKVTGFPRLASPMKILKIIEV</sequence>
<dbReference type="InterPro" id="IPR023214">
    <property type="entry name" value="HAD_sf"/>
</dbReference>
<dbReference type="SUPFAM" id="SSF56784">
    <property type="entry name" value="HAD-like"/>
    <property type="match status" value="1"/>
</dbReference>
<dbReference type="InterPro" id="IPR006439">
    <property type="entry name" value="HAD-SF_hydro_IA"/>
</dbReference>
<dbReference type="EMBL" id="LGPB01000133">
    <property type="protein sequence ID" value="KRG10887.1"/>
    <property type="molecule type" value="Genomic_DNA"/>
</dbReference>
<dbReference type="InterPro" id="IPR036412">
    <property type="entry name" value="HAD-like_sf"/>
</dbReference>
<evidence type="ECO:0000256" key="2">
    <source>
        <dbReference type="ARBA" id="ARBA00022801"/>
    </source>
</evidence>
<keyword evidence="3" id="KW-0460">Magnesium</keyword>
<dbReference type="NCBIfam" id="TIGR01509">
    <property type="entry name" value="HAD-SF-IA-v3"/>
    <property type="match status" value="1"/>
</dbReference>
<dbReference type="NCBIfam" id="TIGR01549">
    <property type="entry name" value="HAD-SF-IA-v1"/>
    <property type="match status" value="1"/>
</dbReference>
<reference evidence="4 5" key="1">
    <citation type="submission" date="2015-06" db="EMBL/GenBank/DDBJ databases">
        <title>Genome sequencing project of Bacillus galactosidilyticus PL133.</title>
        <authorList>
            <person name="Gaiero J."/>
            <person name="Nicol R."/>
            <person name="Habash M."/>
        </authorList>
    </citation>
    <scope>NUCLEOTIDE SEQUENCE [LARGE SCALE GENOMIC DNA]</scope>
    <source>
        <strain evidence="4 5">PL133</strain>
    </source>
</reference>
<dbReference type="PATRIC" id="fig|217031.4.peg.6688"/>
<comment type="cofactor">
    <cofactor evidence="1">
        <name>Mg(2+)</name>
        <dbReference type="ChEBI" id="CHEBI:18420"/>
    </cofactor>
</comment>
<dbReference type="Proteomes" id="UP000053881">
    <property type="component" value="Unassembled WGS sequence"/>
</dbReference>
<dbReference type="GO" id="GO:0016787">
    <property type="term" value="F:hydrolase activity"/>
    <property type="evidence" value="ECO:0007669"/>
    <property type="project" value="UniProtKB-KW"/>
</dbReference>